<dbReference type="InterPro" id="IPR018200">
    <property type="entry name" value="USP_CS"/>
</dbReference>
<protein>
    <recommendedName>
        <fullName evidence="3">USP domain-containing protein</fullName>
    </recommendedName>
</protein>
<name>A0ABR4N786_9FUNG</name>
<dbReference type="PANTHER" id="PTHR21646">
    <property type="entry name" value="UBIQUITIN CARBOXYL-TERMINAL HYDROLASE"/>
    <property type="match status" value="1"/>
</dbReference>
<keyword evidence="2" id="KW-0732">Signal</keyword>
<dbReference type="CDD" id="cd02674">
    <property type="entry name" value="Peptidase_C19R"/>
    <property type="match status" value="1"/>
</dbReference>
<dbReference type="InterPro" id="IPR001394">
    <property type="entry name" value="Peptidase_C19_UCH"/>
</dbReference>
<comment type="caution">
    <text evidence="4">The sequence shown here is derived from an EMBL/GenBank/DDBJ whole genome shotgun (WGS) entry which is preliminary data.</text>
</comment>
<evidence type="ECO:0000313" key="4">
    <source>
        <dbReference type="EMBL" id="KAL2915360.1"/>
    </source>
</evidence>
<dbReference type="InterPro" id="IPR028889">
    <property type="entry name" value="USP"/>
</dbReference>
<gene>
    <name evidence="4" type="ORF">HK105_205225</name>
</gene>
<evidence type="ECO:0000256" key="2">
    <source>
        <dbReference type="SAM" id="SignalP"/>
    </source>
</evidence>
<dbReference type="PROSITE" id="PS00973">
    <property type="entry name" value="USP_2"/>
    <property type="match status" value="1"/>
</dbReference>
<sequence>MNSILQCLFSVGPLLAYFAAGSFKSDLNPSSCNKGLLARAFADIAREAMDADGAHPPVIAPSALKRQVERWAPQFAGYDQHDAQEFMRFLLDGLHEETNRGSPTRFTYTDAEFDALSDAEKATVSWNRYLRFNSSFIFDLFGGQLESTVTCLACGHKSVTYDAFWDLSVPVAAAHAGRPSAPFASLCDCLDAYFAQELLDEGYRCDACKVPRPAKKRLRVMRAPHVLVVHLKRFSVSPISGLPERKLDTPISFPLDLLSLDPFASSLAPPPSHAQHHPYAQSPSPPSSGPQSPHPCILASPVSVPGTPPSPVSPVSAFAAPLSAPASAAASRAQTPHARRPWTYSLVAISNHSGSLGGGHYTAITKSFDDLEWYSKNDSSATRASTSSAAACASSAYILFYQRTPA</sequence>
<proteinExistence type="predicted"/>
<dbReference type="PANTHER" id="PTHR21646:SF23">
    <property type="entry name" value="UBIQUITIN CARBOXYL-TERMINAL HYDROLASE USP2"/>
    <property type="match status" value="1"/>
</dbReference>
<keyword evidence="5" id="KW-1185">Reference proteome</keyword>
<evidence type="ECO:0000256" key="1">
    <source>
        <dbReference type="SAM" id="MobiDB-lite"/>
    </source>
</evidence>
<feature type="signal peptide" evidence="2">
    <location>
        <begin position="1"/>
        <end position="16"/>
    </location>
</feature>
<dbReference type="Gene3D" id="3.90.70.10">
    <property type="entry name" value="Cysteine proteinases"/>
    <property type="match status" value="1"/>
</dbReference>
<feature type="chain" id="PRO_5046146108" description="USP domain-containing protein" evidence="2">
    <location>
        <begin position="17"/>
        <end position="406"/>
    </location>
</feature>
<feature type="domain" description="USP" evidence="3">
    <location>
        <begin position="1"/>
        <end position="404"/>
    </location>
</feature>
<reference evidence="4 5" key="1">
    <citation type="submission" date="2023-09" db="EMBL/GenBank/DDBJ databases">
        <title>Pangenome analysis of Batrachochytrium dendrobatidis and related Chytrids.</title>
        <authorList>
            <person name="Yacoub M.N."/>
            <person name="Stajich J.E."/>
            <person name="James T.Y."/>
        </authorList>
    </citation>
    <scope>NUCLEOTIDE SEQUENCE [LARGE SCALE GENOMIC DNA]</scope>
    <source>
        <strain evidence="4 5">JEL0888</strain>
    </source>
</reference>
<feature type="compositionally biased region" description="Low complexity" evidence="1">
    <location>
        <begin position="289"/>
        <end position="302"/>
    </location>
</feature>
<dbReference type="InterPro" id="IPR038765">
    <property type="entry name" value="Papain-like_cys_pep_sf"/>
</dbReference>
<evidence type="ECO:0000313" key="5">
    <source>
        <dbReference type="Proteomes" id="UP001527925"/>
    </source>
</evidence>
<dbReference type="SUPFAM" id="SSF54001">
    <property type="entry name" value="Cysteine proteinases"/>
    <property type="match status" value="1"/>
</dbReference>
<accession>A0ABR4N786</accession>
<dbReference type="Pfam" id="PF00443">
    <property type="entry name" value="UCH"/>
    <property type="match status" value="1"/>
</dbReference>
<evidence type="ECO:0000259" key="3">
    <source>
        <dbReference type="PROSITE" id="PS50235"/>
    </source>
</evidence>
<dbReference type="Proteomes" id="UP001527925">
    <property type="component" value="Unassembled WGS sequence"/>
</dbReference>
<dbReference type="EMBL" id="JADGIZ020000025">
    <property type="protein sequence ID" value="KAL2915360.1"/>
    <property type="molecule type" value="Genomic_DNA"/>
</dbReference>
<organism evidence="4 5">
    <name type="scientific">Polyrhizophydium stewartii</name>
    <dbReference type="NCBI Taxonomy" id="2732419"/>
    <lineage>
        <taxon>Eukaryota</taxon>
        <taxon>Fungi</taxon>
        <taxon>Fungi incertae sedis</taxon>
        <taxon>Chytridiomycota</taxon>
        <taxon>Chytridiomycota incertae sedis</taxon>
        <taxon>Chytridiomycetes</taxon>
        <taxon>Rhizophydiales</taxon>
        <taxon>Rhizophydiales incertae sedis</taxon>
        <taxon>Polyrhizophydium</taxon>
    </lineage>
</organism>
<feature type="region of interest" description="Disordered" evidence="1">
    <location>
        <begin position="269"/>
        <end position="302"/>
    </location>
</feature>
<dbReference type="PROSITE" id="PS50235">
    <property type="entry name" value="USP_3"/>
    <property type="match status" value="1"/>
</dbReference>
<dbReference type="InterPro" id="IPR050185">
    <property type="entry name" value="Ub_carboxyl-term_hydrolase"/>
</dbReference>